<keyword evidence="2 7" id="KW-0597">Phosphoprotein</keyword>
<evidence type="ECO:0000256" key="5">
    <source>
        <dbReference type="ARBA" id="ARBA00023163"/>
    </source>
</evidence>
<evidence type="ECO:0000313" key="11">
    <source>
        <dbReference type="Proteomes" id="UP000683246"/>
    </source>
</evidence>
<dbReference type="GO" id="GO:0003677">
    <property type="term" value="F:DNA binding"/>
    <property type="evidence" value="ECO:0007669"/>
    <property type="project" value="UniProtKB-KW"/>
</dbReference>
<keyword evidence="4" id="KW-0238">DNA-binding</keyword>
<dbReference type="PROSITE" id="PS50043">
    <property type="entry name" value="HTH_LUXR_2"/>
    <property type="match status" value="1"/>
</dbReference>
<dbReference type="KEGG" id="vpy:HZI73_09385"/>
<keyword evidence="3" id="KW-0805">Transcription regulation</keyword>
<reference evidence="10" key="1">
    <citation type="submission" date="2020-07" db="EMBL/GenBank/DDBJ databases">
        <title>Vallitalea pronyensis genome.</title>
        <authorList>
            <person name="Postec A."/>
        </authorList>
    </citation>
    <scope>NUCLEOTIDE SEQUENCE</scope>
    <source>
        <strain evidence="10">FatNI3</strain>
    </source>
</reference>
<dbReference type="InterPro" id="IPR011006">
    <property type="entry name" value="CheY-like_superfamily"/>
</dbReference>
<feature type="modified residue" description="4-aspartylphosphate" evidence="7">
    <location>
        <position position="55"/>
    </location>
</feature>
<dbReference type="InterPro" id="IPR016032">
    <property type="entry name" value="Sig_transdc_resp-reg_C-effctor"/>
</dbReference>
<dbReference type="InterPro" id="IPR001789">
    <property type="entry name" value="Sig_transdc_resp-reg_receiver"/>
</dbReference>
<dbReference type="GO" id="GO:0006355">
    <property type="term" value="P:regulation of DNA-templated transcription"/>
    <property type="evidence" value="ECO:0007669"/>
    <property type="project" value="InterPro"/>
</dbReference>
<dbReference type="CDD" id="cd17535">
    <property type="entry name" value="REC_NarL-like"/>
    <property type="match status" value="1"/>
</dbReference>
<keyword evidence="11" id="KW-1185">Reference proteome</keyword>
<feature type="domain" description="Response regulatory" evidence="9">
    <location>
        <begin position="4"/>
        <end position="119"/>
    </location>
</feature>
<protein>
    <recommendedName>
        <fullName evidence="1">Stage 0 sporulation protein A homolog</fullName>
    </recommendedName>
</protein>
<accession>A0A8J8MIW9</accession>
<evidence type="ECO:0000259" key="8">
    <source>
        <dbReference type="PROSITE" id="PS50043"/>
    </source>
</evidence>
<dbReference type="PROSITE" id="PS50110">
    <property type="entry name" value="RESPONSE_REGULATORY"/>
    <property type="match status" value="1"/>
</dbReference>
<dbReference type="GO" id="GO:0000160">
    <property type="term" value="P:phosphorelay signal transduction system"/>
    <property type="evidence" value="ECO:0007669"/>
    <property type="project" value="InterPro"/>
</dbReference>
<evidence type="ECO:0000259" key="9">
    <source>
        <dbReference type="PROSITE" id="PS50110"/>
    </source>
</evidence>
<dbReference type="SMART" id="SM00421">
    <property type="entry name" value="HTH_LUXR"/>
    <property type="match status" value="1"/>
</dbReference>
<name>A0A8J8MIW9_9FIRM</name>
<evidence type="ECO:0000313" key="10">
    <source>
        <dbReference type="EMBL" id="QUI22500.1"/>
    </source>
</evidence>
<proteinExistence type="predicted"/>
<dbReference type="PANTHER" id="PTHR43214:SF40">
    <property type="entry name" value="TRANSCRIPTIONAL REGULATORY PROTEIN LNRK"/>
    <property type="match status" value="1"/>
</dbReference>
<dbReference type="RefSeq" id="WP_212697989.1">
    <property type="nucleotide sequence ID" value="NZ_CP058649.1"/>
</dbReference>
<sequence>MPINIIIADDDALIRESLKIIFDLDERFHVVHVAHHGKEAYDICKKEAVDVALLDVRMPILNGVEATAKIVSETMVKVLILTTFDEDDYIKNAFLNGASGYLLKNNPPEQIKNAVLAVQGGNAVVQDVVMEKIKNPPNKNPKEDRLNALTTREKEVVVLIAKGLTNKEIAEKLFISEGTVKNTVSNVLSKLALKHRTQIAIYYLED</sequence>
<dbReference type="SUPFAM" id="SSF52172">
    <property type="entry name" value="CheY-like"/>
    <property type="match status" value="1"/>
</dbReference>
<evidence type="ECO:0000256" key="6">
    <source>
        <dbReference type="ARBA" id="ARBA00024867"/>
    </source>
</evidence>
<dbReference type="Proteomes" id="UP000683246">
    <property type="component" value="Chromosome"/>
</dbReference>
<dbReference type="Pfam" id="PF00196">
    <property type="entry name" value="GerE"/>
    <property type="match status" value="1"/>
</dbReference>
<evidence type="ECO:0000256" key="2">
    <source>
        <dbReference type="ARBA" id="ARBA00022553"/>
    </source>
</evidence>
<dbReference type="PANTHER" id="PTHR43214">
    <property type="entry name" value="TWO-COMPONENT RESPONSE REGULATOR"/>
    <property type="match status" value="1"/>
</dbReference>
<feature type="domain" description="HTH luxR-type" evidence="8">
    <location>
        <begin position="142"/>
        <end position="206"/>
    </location>
</feature>
<evidence type="ECO:0000256" key="3">
    <source>
        <dbReference type="ARBA" id="ARBA00023015"/>
    </source>
</evidence>
<organism evidence="10 11">
    <name type="scientific">Vallitalea pronyensis</name>
    <dbReference type="NCBI Taxonomy" id="1348613"/>
    <lineage>
        <taxon>Bacteria</taxon>
        <taxon>Bacillati</taxon>
        <taxon>Bacillota</taxon>
        <taxon>Clostridia</taxon>
        <taxon>Lachnospirales</taxon>
        <taxon>Vallitaleaceae</taxon>
        <taxon>Vallitalea</taxon>
    </lineage>
</organism>
<evidence type="ECO:0000256" key="1">
    <source>
        <dbReference type="ARBA" id="ARBA00018672"/>
    </source>
</evidence>
<dbReference type="EMBL" id="CP058649">
    <property type="protein sequence ID" value="QUI22500.1"/>
    <property type="molecule type" value="Genomic_DNA"/>
</dbReference>
<dbReference type="PRINTS" id="PR00038">
    <property type="entry name" value="HTHLUXR"/>
</dbReference>
<dbReference type="InterPro" id="IPR000792">
    <property type="entry name" value="Tscrpt_reg_LuxR_C"/>
</dbReference>
<dbReference type="Gene3D" id="3.40.50.2300">
    <property type="match status" value="1"/>
</dbReference>
<keyword evidence="5" id="KW-0804">Transcription</keyword>
<evidence type="ECO:0000256" key="4">
    <source>
        <dbReference type="ARBA" id="ARBA00023125"/>
    </source>
</evidence>
<dbReference type="InterPro" id="IPR039420">
    <property type="entry name" value="WalR-like"/>
</dbReference>
<dbReference type="AlphaFoldDB" id="A0A8J8MIW9"/>
<dbReference type="SUPFAM" id="SSF46894">
    <property type="entry name" value="C-terminal effector domain of the bipartite response regulators"/>
    <property type="match status" value="1"/>
</dbReference>
<dbReference type="SMART" id="SM00448">
    <property type="entry name" value="REC"/>
    <property type="match status" value="1"/>
</dbReference>
<comment type="function">
    <text evidence="6">May play the central regulatory role in sporulation. It may be an element of the effector pathway responsible for the activation of sporulation genes in response to nutritional stress. Spo0A may act in concert with spo0H (a sigma factor) to control the expression of some genes that are critical to the sporulation process.</text>
</comment>
<dbReference type="InterPro" id="IPR058245">
    <property type="entry name" value="NreC/VraR/RcsB-like_REC"/>
</dbReference>
<gene>
    <name evidence="10" type="ORF">HZI73_09385</name>
</gene>
<dbReference type="Pfam" id="PF00072">
    <property type="entry name" value="Response_reg"/>
    <property type="match status" value="1"/>
</dbReference>
<dbReference type="CDD" id="cd06170">
    <property type="entry name" value="LuxR_C_like"/>
    <property type="match status" value="1"/>
</dbReference>
<evidence type="ECO:0000256" key="7">
    <source>
        <dbReference type="PROSITE-ProRule" id="PRU00169"/>
    </source>
</evidence>